<reference evidence="1" key="1">
    <citation type="submission" date="2018-06" db="EMBL/GenBank/DDBJ databases">
        <authorList>
            <person name="Zhirakovskaya E."/>
        </authorList>
    </citation>
    <scope>NUCLEOTIDE SEQUENCE</scope>
</reference>
<dbReference type="EMBL" id="UOGA01000239">
    <property type="protein sequence ID" value="VAX23172.1"/>
    <property type="molecule type" value="Genomic_DNA"/>
</dbReference>
<protein>
    <recommendedName>
        <fullName evidence="2">Porin</fullName>
    </recommendedName>
</protein>
<organism evidence="1">
    <name type="scientific">hydrothermal vent metagenome</name>
    <dbReference type="NCBI Taxonomy" id="652676"/>
    <lineage>
        <taxon>unclassified sequences</taxon>
        <taxon>metagenomes</taxon>
        <taxon>ecological metagenomes</taxon>
    </lineage>
</organism>
<dbReference type="GO" id="GO:0016020">
    <property type="term" value="C:membrane"/>
    <property type="evidence" value="ECO:0007669"/>
    <property type="project" value="InterPro"/>
</dbReference>
<dbReference type="InterPro" id="IPR038673">
    <property type="entry name" value="OprB_sf"/>
</dbReference>
<name>A0A3B1C4Z4_9ZZZZ</name>
<dbReference type="GO" id="GO:0008643">
    <property type="term" value="P:carbohydrate transport"/>
    <property type="evidence" value="ECO:0007669"/>
    <property type="project" value="InterPro"/>
</dbReference>
<dbReference type="GO" id="GO:0015288">
    <property type="term" value="F:porin activity"/>
    <property type="evidence" value="ECO:0007669"/>
    <property type="project" value="InterPro"/>
</dbReference>
<proteinExistence type="predicted"/>
<sequence>MESLKLGFSTFLVLFFSLFLSANNAFSDTSDERAVTQEPPGVGILPSDIDLIESSLWQGSNGFEFSGGVTSLLQSTSGVSTSDTKDQTDFSYTVDLELIYNHDERYYVVIAMEAGEGNGINDNFPSDIEPNYDPYHSSAKGSQDVIISQVYIEGLFLDKSFVINIGKMDVHALYDNNALVSDETTNFISGAFVRAVGTVGRELDKYYSPAVRLLYSPVTWLEAQAIYSHSGVDDLANNPFMVFQLAVKPGFGDLEGNYRAYVTYDARNYEDESGAYKGDVLYGFNFDQYVTDHIGIFFRYATHDNSLLANRVVSMLSGGVTFSAGLWGRADDLLGIGYAQLKANDRLKPPFDEGQTVWEIYYNARINSLLSITPDLQFHKNLPREEKRSVVIYGLRVQADF</sequence>
<dbReference type="AlphaFoldDB" id="A0A3B1C4Z4"/>
<dbReference type="Gene3D" id="2.40.160.180">
    <property type="entry name" value="Carbohydrate-selective porin OprB"/>
    <property type="match status" value="1"/>
</dbReference>
<dbReference type="InterPro" id="IPR007049">
    <property type="entry name" value="Carb-sel_porin_OprB"/>
</dbReference>
<dbReference type="Pfam" id="PF04966">
    <property type="entry name" value="OprB"/>
    <property type="match status" value="1"/>
</dbReference>
<accession>A0A3B1C4Z4</accession>
<gene>
    <name evidence="1" type="ORF">MNBD_NITROSPINAE04-658</name>
</gene>
<evidence type="ECO:0000313" key="1">
    <source>
        <dbReference type="EMBL" id="VAX23172.1"/>
    </source>
</evidence>
<evidence type="ECO:0008006" key="2">
    <source>
        <dbReference type="Google" id="ProtNLM"/>
    </source>
</evidence>